<keyword evidence="2" id="KW-1185">Reference proteome</keyword>
<dbReference type="Pfam" id="PF22086">
    <property type="entry name" value="DUF6940"/>
    <property type="match status" value="1"/>
</dbReference>
<evidence type="ECO:0000313" key="2">
    <source>
        <dbReference type="Proteomes" id="UP001139125"/>
    </source>
</evidence>
<accession>A0A9X2RER4</accession>
<dbReference type="EMBL" id="JANDBC010000002">
    <property type="protein sequence ID" value="MCP9292135.1"/>
    <property type="molecule type" value="Genomic_DNA"/>
</dbReference>
<gene>
    <name evidence="1" type="ORF">NM125_11145</name>
</gene>
<protein>
    <submittedName>
        <fullName evidence="1">Uncharacterized protein</fullName>
    </submittedName>
</protein>
<dbReference type="Proteomes" id="UP001139125">
    <property type="component" value="Unassembled WGS sequence"/>
</dbReference>
<comment type="caution">
    <text evidence="1">The sequence shown here is derived from an EMBL/GenBank/DDBJ whole genome shotgun (WGS) entry which is preliminary data.</text>
</comment>
<evidence type="ECO:0000313" key="1">
    <source>
        <dbReference type="EMBL" id="MCP9292135.1"/>
    </source>
</evidence>
<sequence>MMWKVVALESGENNQRFSISKDGAKISNQQFLMLLKNEAPFRSFYTEYLISLGYEAFFWENTPMMTANLQQDYQCNVLNSEFLAKKSPDFHTFSSYFKRDRDVVSFRNLGNDAQLIAPCPVDEHPGYAHIGTFIREAPESQVHKLWQCTGTEMLDIIGEEPRWLSTSGLGVFWLHVRIDSVPKYYQTEEYKSVG</sequence>
<dbReference type="InterPro" id="IPR054220">
    <property type="entry name" value="DUF6940"/>
</dbReference>
<dbReference type="AlphaFoldDB" id="A0A9X2RER4"/>
<name>A0A9X2RER4_9BACT</name>
<reference evidence="1" key="1">
    <citation type="submission" date="2022-06" db="EMBL/GenBank/DDBJ databases">
        <title>Gracilimonas sp. CAU 1638 isolated from sea sediment.</title>
        <authorList>
            <person name="Kim W."/>
        </authorList>
    </citation>
    <scope>NUCLEOTIDE SEQUENCE</scope>
    <source>
        <strain evidence="1">CAU 1638</strain>
    </source>
</reference>
<organism evidence="1 2">
    <name type="scientific">Gracilimonas sediminicola</name>
    <dbReference type="NCBI Taxonomy" id="2952158"/>
    <lineage>
        <taxon>Bacteria</taxon>
        <taxon>Pseudomonadati</taxon>
        <taxon>Balneolota</taxon>
        <taxon>Balneolia</taxon>
        <taxon>Balneolales</taxon>
        <taxon>Balneolaceae</taxon>
        <taxon>Gracilimonas</taxon>
    </lineage>
</organism>
<dbReference type="RefSeq" id="WP_255135009.1">
    <property type="nucleotide sequence ID" value="NZ_JANDBC010000002.1"/>
</dbReference>
<proteinExistence type="predicted"/>